<evidence type="ECO:0000256" key="12">
    <source>
        <dbReference type="ARBA" id="ARBA00023295"/>
    </source>
</evidence>
<protein>
    <recommendedName>
        <fullName evidence="14">Probable beta-galactosidase B</fullName>
        <ecNumber evidence="5">3.2.1.23</ecNumber>
    </recommendedName>
    <alternativeName>
        <fullName evidence="15">Lactase B</fullName>
    </alternativeName>
</protein>
<dbReference type="Pfam" id="PF13363">
    <property type="entry name" value="BetaGal_dom3"/>
    <property type="match status" value="1"/>
</dbReference>
<reference evidence="19" key="2">
    <citation type="submission" date="2015-01" db="EMBL/GenBank/DDBJ databases">
        <title>Evolutionary Origins and Diversification of the Mycorrhizal Mutualists.</title>
        <authorList>
            <consortium name="DOE Joint Genome Institute"/>
            <consortium name="Mycorrhizal Genomics Consortium"/>
            <person name="Kohler A."/>
            <person name="Kuo A."/>
            <person name="Nagy L.G."/>
            <person name="Floudas D."/>
            <person name="Copeland A."/>
            <person name="Barry K.W."/>
            <person name="Cichocki N."/>
            <person name="Veneault-Fourrey C."/>
            <person name="LaButti K."/>
            <person name="Lindquist E.A."/>
            <person name="Lipzen A."/>
            <person name="Lundell T."/>
            <person name="Morin E."/>
            <person name="Murat C."/>
            <person name="Riley R."/>
            <person name="Ohm R."/>
            <person name="Sun H."/>
            <person name="Tunlid A."/>
            <person name="Henrissat B."/>
            <person name="Grigoriev I.V."/>
            <person name="Hibbett D.S."/>
            <person name="Martin F."/>
        </authorList>
    </citation>
    <scope>NUCLEOTIDE SEQUENCE [LARGE SCALE GENOMIC DNA]</scope>
    <source>
        <strain evidence="19">Zn</strain>
    </source>
</reference>
<dbReference type="Pfam" id="PF13364">
    <property type="entry name" value="BetaGal_ABD2"/>
    <property type="match status" value="2"/>
</dbReference>
<dbReference type="FunFam" id="2.60.390.10:FF:000001">
    <property type="entry name" value="Beta-galactosidase A"/>
    <property type="match status" value="1"/>
</dbReference>
<comment type="catalytic activity">
    <reaction evidence="1">
        <text>Hydrolysis of terminal non-reducing beta-D-galactose residues in beta-D-galactosides.</text>
        <dbReference type="EC" id="3.2.1.23"/>
    </reaction>
</comment>
<evidence type="ECO:0000256" key="13">
    <source>
        <dbReference type="ARBA" id="ARBA00023326"/>
    </source>
</evidence>
<keyword evidence="8 18" id="KW-0378">Hydrolase</keyword>
<comment type="similarity">
    <text evidence="4 16">Belongs to the glycosyl hydrolase 35 family.</text>
</comment>
<dbReference type="InterPro" id="IPR001944">
    <property type="entry name" value="Glycoside_Hdrlase_35"/>
</dbReference>
<dbReference type="AlphaFoldDB" id="A0A0C3GLH4"/>
<evidence type="ECO:0000256" key="8">
    <source>
        <dbReference type="ARBA" id="ARBA00022801"/>
    </source>
</evidence>
<dbReference type="InterPro" id="IPR008979">
    <property type="entry name" value="Galactose-bd-like_sf"/>
</dbReference>
<accession>A0A0C3GLH4</accession>
<dbReference type="SUPFAM" id="SSF51011">
    <property type="entry name" value="Glycosyl hydrolase domain"/>
    <property type="match status" value="1"/>
</dbReference>
<dbReference type="Gene3D" id="2.102.20.10">
    <property type="entry name" value="Beta-galactosidase, domain 2"/>
    <property type="match status" value="1"/>
</dbReference>
<dbReference type="SMART" id="SM01029">
    <property type="entry name" value="BetaGal_dom2"/>
    <property type="match status" value="1"/>
</dbReference>
<dbReference type="Proteomes" id="UP000054321">
    <property type="component" value="Unassembled WGS sequence"/>
</dbReference>
<keyword evidence="6" id="KW-0964">Secreted</keyword>
<dbReference type="InterPro" id="IPR036833">
    <property type="entry name" value="BetaGal_dom3_sf"/>
</dbReference>
<evidence type="ECO:0000313" key="18">
    <source>
        <dbReference type="EMBL" id="KIM96975.1"/>
    </source>
</evidence>
<evidence type="ECO:0000313" key="19">
    <source>
        <dbReference type="Proteomes" id="UP000054321"/>
    </source>
</evidence>
<dbReference type="OrthoDB" id="1657402at2759"/>
<dbReference type="GO" id="GO:0000272">
    <property type="term" value="P:polysaccharide catabolic process"/>
    <property type="evidence" value="ECO:0007669"/>
    <property type="project" value="UniProtKB-KW"/>
</dbReference>
<evidence type="ECO:0000259" key="17">
    <source>
        <dbReference type="SMART" id="SM01029"/>
    </source>
</evidence>
<dbReference type="FunFam" id="2.60.120.260:FF:000138">
    <property type="entry name" value="Probable beta-galactosidase B"/>
    <property type="match status" value="1"/>
</dbReference>
<reference evidence="18 19" key="1">
    <citation type="submission" date="2014-04" db="EMBL/GenBank/DDBJ databases">
        <authorList>
            <consortium name="DOE Joint Genome Institute"/>
            <person name="Kuo A."/>
            <person name="Martino E."/>
            <person name="Perotto S."/>
            <person name="Kohler A."/>
            <person name="Nagy L.G."/>
            <person name="Floudas D."/>
            <person name="Copeland A."/>
            <person name="Barry K.W."/>
            <person name="Cichocki N."/>
            <person name="Veneault-Fourrey C."/>
            <person name="LaButti K."/>
            <person name="Lindquist E.A."/>
            <person name="Lipzen A."/>
            <person name="Lundell T."/>
            <person name="Morin E."/>
            <person name="Murat C."/>
            <person name="Sun H."/>
            <person name="Tunlid A."/>
            <person name="Henrissat B."/>
            <person name="Grigoriev I.V."/>
            <person name="Hibbett D.S."/>
            <person name="Martin F."/>
            <person name="Nordberg H.P."/>
            <person name="Cantor M.N."/>
            <person name="Hua S.X."/>
        </authorList>
    </citation>
    <scope>NUCLEOTIDE SEQUENCE [LARGE SCALE GENOMIC DNA]</scope>
    <source>
        <strain evidence="18 19">Zn</strain>
    </source>
</reference>
<keyword evidence="19" id="KW-1185">Reference proteome</keyword>
<dbReference type="SUPFAM" id="SSF51445">
    <property type="entry name" value="(Trans)glycosidases"/>
    <property type="match status" value="1"/>
</dbReference>
<keyword evidence="7" id="KW-0732">Signal</keyword>
<organism evidence="18 19">
    <name type="scientific">Oidiodendron maius (strain Zn)</name>
    <dbReference type="NCBI Taxonomy" id="913774"/>
    <lineage>
        <taxon>Eukaryota</taxon>
        <taxon>Fungi</taxon>
        <taxon>Dikarya</taxon>
        <taxon>Ascomycota</taxon>
        <taxon>Pezizomycotina</taxon>
        <taxon>Leotiomycetes</taxon>
        <taxon>Leotiomycetes incertae sedis</taxon>
        <taxon>Myxotrichaceae</taxon>
        <taxon>Oidiodendron</taxon>
    </lineage>
</organism>
<keyword evidence="13" id="KW-0624">Polysaccharide degradation</keyword>
<dbReference type="InterPro" id="IPR017853">
    <property type="entry name" value="GH"/>
</dbReference>
<evidence type="ECO:0000256" key="10">
    <source>
        <dbReference type="ARBA" id="ARBA00023180"/>
    </source>
</evidence>
<dbReference type="Pfam" id="PF01301">
    <property type="entry name" value="Glyco_hydro_35"/>
    <property type="match status" value="1"/>
</dbReference>
<keyword evidence="12" id="KW-0326">Glycosidase</keyword>
<comment type="subcellular location">
    <subcellularLocation>
        <location evidence="3">Secreted</location>
    </subcellularLocation>
</comment>
<evidence type="ECO:0000256" key="5">
    <source>
        <dbReference type="ARBA" id="ARBA00012756"/>
    </source>
</evidence>
<evidence type="ECO:0000256" key="4">
    <source>
        <dbReference type="ARBA" id="ARBA00009809"/>
    </source>
</evidence>
<dbReference type="SUPFAM" id="SSF49785">
    <property type="entry name" value="Galactose-binding domain-like"/>
    <property type="match status" value="2"/>
</dbReference>
<gene>
    <name evidence="18" type="ORF">OIDMADRAFT_105855</name>
</gene>
<evidence type="ECO:0000256" key="15">
    <source>
        <dbReference type="ARBA" id="ARBA00042633"/>
    </source>
</evidence>
<dbReference type="Gene3D" id="2.60.120.260">
    <property type="entry name" value="Galactose-binding domain-like"/>
    <property type="match status" value="2"/>
</dbReference>
<evidence type="ECO:0000256" key="11">
    <source>
        <dbReference type="ARBA" id="ARBA00023277"/>
    </source>
</evidence>
<dbReference type="PRINTS" id="PR00742">
    <property type="entry name" value="GLHYDRLASE35"/>
</dbReference>
<dbReference type="SUPFAM" id="SSF117100">
    <property type="entry name" value="Beta-galactosidase LacA, domain 3"/>
    <property type="match status" value="1"/>
</dbReference>
<dbReference type="EMBL" id="KN832883">
    <property type="protein sequence ID" value="KIM96975.1"/>
    <property type="molecule type" value="Genomic_DNA"/>
</dbReference>
<evidence type="ECO:0000256" key="7">
    <source>
        <dbReference type="ARBA" id="ARBA00022729"/>
    </source>
</evidence>
<dbReference type="PANTHER" id="PTHR23421">
    <property type="entry name" value="BETA-GALACTOSIDASE RELATED"/>
    <property type="match status" value="1"/>
</dbReference>
<keyword evidence="11" id="KW-0119">Carbohydrate metabolism</keyword>
<keyword evidence="9" id="KW-1015">Disulfide bond</keyword>
<evidence type="ECO:0000256" key="9">
    <source>
        <dbReference type="ARBA" id="ARBA00023157"/>
    </source>
</evidence>
<evidence type="ECO:0000256" key="16">
    <source>
        <dbReference type="RuleBase" id="RU003679"/>
    </source>
</evidence>
<name>A0A0C3GLH4_OIDMZ</name>
<dbReference type="Gene3D" id="3.20.20.80">
    <property type="entry name" value="Glycosidases"/>
    <property type="match status" value="1"/>
</dbReference>
<dbReference type="InterPro" id="IPR018954">
    <property type="entry name" value="Betagal_dom2"/>
</dbReference>
<dbReference type="FunFam" id="2.102.20.10:FF:000001">
    <property type="entry name" value="Beta-galactosidase A"/>
    <property type="match status" value="1"/>
</dbReference>
<evidence type="ECO:0000256" key="2">
    <source>
        <dbReference type="ARBA" id="ARBA00002691"/>
    </source>
</evidence>
<dbReference type="EC" id="3.2.1.23" evidence="5"/>
<evidence type="ECO:0000256" key="6">
    <source>
        <dbReference type="ARBA" id="ARBA00022525"/>
    </source>
</evidence>
<keyword evidence="10" id="KW-0325">Glycoprotein</keyword>
<dbReference type="STRING" id="913774.A0A0C3GLH4"/>
<feature type="domain" description="Beta-galactosidase" evidence="17">
    <location>
        <begin position="404"/>
        <end position="585"/>
    </location>
</feature>
<dbReference type="GO" id="GO:0005576">
    <property type="term" value="C:extracellular region"/>
    <property type="evidence" value="ECO:0007669"/>
    <property type="project" value="UniProtKB-SubCell"/>
</dbReference>
<dbReference type="HOGENOM" id="CLU_005732_2_1_1"/>
<sequence length="1014" mass="110942">MRRSSKAMGLSSVNKIHETGCSQTGALSTQWPLHNDGLNTVVQWDHYSFELHGQRTFLFAGEFHYWRLPVPELWIDILQKIKAAGFTAFTFYTNWAWHAPNNTTLDFSTAAHDYTPLLKIAKEIGLYVFLRPGPYINAEVNAGGFPLWLTTGAYGALRNNDSRYTAAWKPYFAKSSQIISEYQITNGQNVIGYQIENEYGDQWDSSPQKKVPNDEAIEYMELLEATARSNGINIPLTANEPNMGSISWDSDWSSVGGNVDVTGLDSYPSCWTCDLSACTGTNGAYIPYEVVDYYDYFQDTQPTMPSFLPEFQGGSFNPWGGPQGGCPQNTGPDFANIFYRWNIGQRVTAVSLYMLYGGTNWGAIAAPVTATSYDYSSPISEDRSIGDKYYETKLVAMFTRVARDLTVTNLIGNGTQYTTNPATRAYELRNPNTNAGFYVTIHTNSSIGTNEVFKLHVNTSEGALTIPRHGSTIRLNGFQSKIIVTDFSFGSHTLLYSTAEVLSYTVLDGIPTLALWVPTGESGEFSVKGAKTATVKRSDGSSSVKTYHDGGDLTFAFTQSEGVTVIELDSGVRIVLLDRSAAYLFWAPALTNDPAVPEDESIFVQGPYLVRSAQIVGSTASLTGDIVNSTTIEVFAPKIVKSVNWNGKLLRTSKTSYGSLQASISNPKSIQLPALHNWKFNDSLPEKLPDYDDSGIAWVDANHMSTQNPTTPGSLPVLYADEYGFHNGVRLWRGYFSGDASGVFLNVQGGYAFGWSAWLNGQLVGSYLGNANVESANMTLEFPKGLLKQSGENVLLVVHDDTGHDETSGALNPRGILQASLISAGNGSLDFTRWRVAGTAGGESNLDPVRGVYNEDGLFAERVGWHLPGFDDSRWSSASSSLTTGIGFTGAGVKFYRATVPLSIPSGLDASISFVLSAVDPTHTAFRAQLFVNGYQYGRFNPYIGNQVAFPVPPGVLDYSGSNTVGLAVWAQTEAGAQVNVDWQINYIAESSLDVTFNGQELRPEWTEERLKYE</sequence>
<proteinExistence type="inferred from homology"/>
<dbReference type="InterPro" id="IPR025300">
    <property type="entry name" value="BetaGal_jelly_roll_dom"/>
</dbReference>
<evidence type="ECO:0000256" key="14">
    <source>
        <dbReference type="ARBA" id="ARBA00040693"/>
    </source>
</evidence>
<dbReference type="InterPro" id="IPR025972">
    <property type="entry name" value="BetaGal_dom3"/>
</dbReference>
<dbReference type="Gene3D" id="2.60.390.10">
    <property type="entry name" value="Beta-galactosidase, domain 3"/>
    <property type="match status" value="1"/>
</dbReference>
<evidence type="ECO:0000256" key="1">
    <source>
        <dbReference type="ARBA" id="ARBA00001412"/>
    </source>
</evidence>
<comment type="function">
    <text evidence="2">Cleaves beta-linked terminal galactosyl residues from gangliosides, glycoproteins, and glycosaminoglycans.</text>
</comment>
<dbReference type="InterPro" id="IPR037110">
    <property type="entry name" value="Betagal_dom2_sf"/>
</dbReference>
<dbReference type="Pfam" id="PF10435">
    <property type="entry name" value="BetaGal_dom2"/>
    <property type="match status" value="1"/>
</dbReference>
<dbReference type="InterPro" id="IPR031330">
    <property type="entry name" value="Gly_Hdrlase_35_cat"/>
</dbReference>
<evidence type="ECO:0000256" key="3">
    <source>
        <dbReference type="ARBA" id="ARBA00004613"/>
    </source>
</evidence>
<dbReference type="InParanoid" id="A0A0C3GLH4"/>
<dbReference type="GO" id="GO:0004565">
    <property type="term" value="F:beta-galactosidase activity"/>
    <property type="evidence" value="ECO:0007669"/>
    <property type="project" value="UniProtKB-EC"/>
</dbReference>
<dbReference type="FunFam" id="3.20.20.80:FF:000040">
    <property type="entry name" value="Beta-galactosidase A"/>
    <property type="match status" value="1"/>
</dbReference>